<sequence>MGEYLDRIVDILNEFNIKHIISIDDDWGKRNLNIELKVDLYEFIDQHLIEVNDEEQITIENEGISTLEELLVNNSEVIEKLKTKIRDIINSTEEREVSIQSLQEILEKIDEKDTGIKIEKYYSTEINFNDYGENCLFILDKNMGGKETDVVVDSILEINKSSKNRNDLIIVYSNELTEDYDSQSSKLDYLKKKEKKEKEEINELDLLLISYQIWGIEKTGDPYKLIESINETLLKSAFGNSLHRIIRTKIFIENNTYNELLQIDTDRFFSLANDSLIEGDTILQSLERVFFAMKNRNLYMNSDETYHDSLKNLNTYEKMKIKEIIAKTSSYKNYRKEELIKTLQSSQQDNLSSFSVIDYNINKVYGDVSTGDLFVIKRQSNYECGILITQACDCVIRIPANDIQEIKRKAENMKLLILEMEKIPNPVTVKYASDIQQKLPEYIWPINIDRDNYILKPTKEIYRLPSYILDLCSLNKEGQACINFDMNEVLKFKSYHSSKYFETLKERYYGDEFKHEGRKISDIIYSKIEEYISSELASTIEEVDNEIFDATISLKYGVDFKGDKFEIIRIGRVELARTLKIIQNYASYLSVPGTERVNFIN</sequence>
<organism evidence="1 2">
    <name type="scientific">Tissierella carlieri</name>
    <dbReference type="NCBI Taxonomy" id="689904"/>
    <lineage>
        <taxon>Bacteria</taxon>
        <taxon>Bacillati</taxon>
        <taxon>Bacillota</taxon>
        <taxon>Tissierellia</taxon>
        <taxon>Tissierellales</taxon>
        <taxon>Tissierellaceae</taxon>
        <taxon>Tissierella</taxon>
    </lineage>
</organism>
<evidence type="ECO:0000313" key="1">
    <source>
        <dbReference type="EMBL" id="MCQ4921510.1"/>
    </source>
</evidence>
<keyword evidence="2" id="KW-1185">Reference proteome</keyword>
<reference evidence="1 2" key="1">
    <citation type="submission" date="2022-06" db="EMBL/GenBank/DDBJ databases">
        <title>Isolation of gut microbiota from human fecal samples.</title>
        <authorList>
            <person name="Pamer E.G."/>
            <person name="Barat B."/>
            <person name="Waligurski E."/>
            <person name="Medina S."/>
            <person name="Paddock L."/>
            <person name="Mostad J."/>
        </authorList>
    </citation>
    <scope>NUCLEOTIDE SEQUENCE [LARGE SCALE GENOMIC DNA]</scope>
    <source>
        <strain evidence="1 2">DFI.7.95</strain>
    </source>
</reference>
<gene>
    <name evidence="1" type="ORF">NE686_00310</name>
</gene>
<name>A0ABT1S578_9FIRM</name>
<dbReference type="Proteomes" id="UP001524478">
    <property type="component" value="Unassembled WGS sequence"/>
</dbReference>
<evidence type="ECO:0000313" key="2">
    <source>
        <dbReference type="Proteomes" id="UP001524478"/>
    </source>
</evidence>
<comment type="caution">
    <text evidence="1">The sequence shown here is derived from an EMBL/GenBank/DDBJ whole genome shotgun (WGS) entry which is preliminary data.</text>
</comment>
<proteinExistence type="predicted"/>
<dbReference type="RefSeq" id="WP_256310030.1">
    <property type="nucleotide sequence ID" value="NZ_JANGAC010000001.1"/>
</dbReference>
<accession>A0ABT1S578</accession>
<dbReference type="EMBL" id="JANGAC010000001">
    <property type="protein sequence ID" value="MCQ4921510.1"/>
    <property type="molecule type" value="Genomic_DNA"/>
</dbReference>
<protein>
    <submittedName>
        <fullName evidence="1">Uncharacterized protein</fullName>
    </submittedName>
</protein>